<proteinExistence type="predicted"/>
<dbReference type="EC" id="6.3.4.3" evidence="2"/>
<evidence type="ECO:0000256" key="3">
    <source>
        <dbReference type="ARBA" id="ARBA00022563"/>
    </source>
</evidence>
<dbReference type="Gene3D" id="3.40.50.300">
    <property type="entry name" value="P-loop containing nucleotide triphosphate hydrolases"/>
    <property type="match status" value="1"/>
</dbReference>
<organism evidence="7 8">
    <name type="scientific">Triparma retinervis</name>
    <dbReference type="NCBI Taxonomy" id="2557542"/>
    <lineage>
        <taxon>Eukaryota</taxon>
        <taxon>Sar</taxon>
        <taxon>Stramenopiles</taxon>
        <taxon>Ochrophyta</taxon>
        <taxon>Bolidophyceae</taxon>
        <taxon>Parmales</taxon>
        <taxon>Triparmaceae</taxon>
        <taxon>Triparma</taxon>
    </lineage>
</organism>
<evidence type="ECO:0000256" key="2">
    <source>
        <dbReference type="ARBA" id="ARBA00012295"/>
    </source>
</evidence>
<dbReference type="SUPFAM" id="SSF52540">
    <property type="entry name" value="P-loop containing nucleoside triphosphate hydrolases"/>
    <property type="match status" value="1"/>
</dbReference>
<gene>
    <name evidence="7" type="ORF">TrRE_jg198</name>
</gene>
<dbReference type="AlphaFoldDB" id="A0A9W7AF77"/>
<dbReference type="OrthoDB" id="5126881at2759"/>
<comment type="pathway">
    <text evidence="1">One-carbon metabolism; tetrahydrofolate interconversion.</text>
</comment>
<dbReference type="Proteomes" id="UP001165082">
    <property type="component" value="Unassembled WGS sequence"/>
</dbReference>
<dbReference type="GO" id="GO:0005524">
    <property type="term" value="F:ATP binding"/>
    <property type="evidence" value="ECO:0007669"/>
    <property type="project" value="UniProtKB-KW"/>
</dbReference>
<dbReference type="GO" id="GO:0006730">
    <property type="term" value="P:one-carbon metabolic process"/>
    <property type="evidence" value="ECO:0007669"/>
    <property type="project" value="UniProtKB-KW"/>
</dbReference>
<accession>A0A9W7AF77</accession>
<keyword evidence="5" id="KW-0547">Nucleotide-binding</keyword>
<keyword evidence="4" id="KW-0436">Ligase</keyword>
<evidence type="ECO:0000256" key="5">
    <source>
        <dbReference type="ARBA" id="ARBA00022741"/>
    </source>
</evidence>
<dbReference type="InterPro" id="IPR027417">
    <property type="entry name" value="P-loop_NTPase"/>
</dbReference>
<dbReference type="InterPro" id="IPR000559">
    <property type="entry name" value="Formate_THF_ligase"/>
</dbReference>
<evidence type="ECO:0000256" key="4">
    <source>
        <dbReference type="ARBA" id="ARBA00022598"/>
    </source>
</evidence>
<comment type="caution">
    <text evidence="7">The sequence shown here is derived from an EMBL/GenBank/DDBJ whole genome shotgun (WGS) entry which is preliminary data.</text>
</comment>
<dbReference type="InterPro" id="IPR020628">
    <property type="entry name" value="Formate_THF_ligase_CS"/>
</dbReference>
<keyword evidence="3" id="KW-0554">One-carbon metabolism</keyword>
<keyword evidence="6" id="KW-0067">ATP-binding</keyword>
<evidence type="ECO:0000256" key="6">
    <source>
        <dbReference type="ARBA" id="ARBA00022840"/>
    </source>
</evidence>
<keyword evidence="8" id="KW-1185">Reference proteome</keyword>
<evidence type="ECO:0000313" key="7">
    <source>
        <dbReference type="EMBL" id="GMH68835.1"/>
    </source>
</evidence>
<dbReference type="EMBL" id="BRXZ01004120">
    <property type="protein sequence ID" value="GMH68835.1"/>
    <property type="molecule type" value="Genomic_DNA"/>
</dbReference>
<evidence type="ECO:0000256" key="1">
    <source>
        <dbReference type="ARBA" id="ARBA00004777"/>
    </source>
</evidence>
<dbReference type="GO" id="GO:0004329">
    <property type="term" value="F:formate-tetrahydrofolate ligase activity"/>
    <property type="evidence" value="ECO:0007669"/>
    <property type="project" value="UniProtKB-EC"/>
</dbReference>
<evidence type="ECO:0000313" key="8">
    <source>
        <dbReference type="Proteomes" id="UP001165082"/>
    </source>
</evidence>
<dbReference type="PROSITE" id="PS00721">
    <property type="entry name" value="FTHFS_1"/>
    <property type="match status" value="1"/>
</dbReference>
<sequence length="145" mass="15112">MCPEIAWEKGLGMYLRETTPVPSDIQVSKDLVSLGLPPITTIASTLGILPTEFIPWGPHKGKVKLSTMDRLQGAPNGNYVVVTGINPTPLGEGKSTTTIGLAQALGNRLGRKCVAAIRQPSQGPTFGVKGGAAGGGYSQVLPMDE</sequence>
<reference evidence="7" key="1">
    <citation type="submission" date="2022-07" db="EMBL/GenBank/DDBJ databases">
        <title>Genome analysis of Parmales, a sister group of diatoms, reveals the evolutionary specialization of diatoms from phago-mixotrophs to photoautotrophs.</title>
        <authorList>
            <person name="Ban H."/>
            <person name="Sato S."/>
            <person name="Yoshikawa S."/>
            <person name="Kazumasa Y."/>
            <person name="Nakamura Y."/>
            <person name="Ichinomiya M."/>
            <person name="Saitoh K."/>
            <person name="Sato N."/>
            <person name="Blanc-Mathieu R."/>
            <person name="Endo H."/>
            <person name="Kuwata A."/>
            <person name="Ogata H."/>
        </authorList>
    </citation>
    <scope>NUCLEOTIDE SEQUENCE</scope>
</reference>
<feature type="non-terminal residue" evidence="7">
    <location>
        <position position="1"/>
    </location>
</feature>
<protein>
    <recommendedName>
        <fullName evidence="2">formate--tetrahydrofolate ligase</fullName>
        <ecNumber evidence="2">6.3.4.3</ecNumber>
    </recommendedName>
</protein>
<dbReference type="Pfam" id="PF01268">
    <property type="entry name" value="FTHFS"/>
    <property type="match status" value="1"/>
</dbReference>
<name>A0A9W7AF77_9STRA</name>